<dbReference type="AlphaFoldDB" id="A0A5A5R6F4"/>
<evidence type="ECO:0000256" key="1">
    <source>
        <dbReference type="ARBA" id="ARBA00022729"/>
    </source>
</evidence>
<dbReference type="Gene3D" id="3.30.1950.10">
    <property type="entry name" value="wza like domain"/>
    <property type="match status" value="1"/>
</dbReference>
<evidence type="ECO:0000313" key="3">
    <source>
        <dbReference type="EMBL" id="GCA72003.1"/>
    </source>
</evidence>
<feature type="domain" description="Polysaccharide export protein N-terminal" evidence="2">
    <location>
        <begin position="2"/>
        <end position="73"/>
    </location>
</feature>
<dbReference type="PANTHER" id="PTHR33619">
    <property type="entry name" value="POLYSACCHARIDE EXPORT PROTEIN GFCE-RELATED"/>
    <property type="match status" value="1"/>
</dbReference>
<dbReference type="Gene3D" id="3.10.560.10">
    <property type="entry name" value="Outer membrane lipoprotein wza domain like"/>
    <property type="match status" value="1"/>
</dbReference>
<gene>
    <name evidence="3" type="ORF">MiYa_03550</name>
</gene>
<sequence>MSPGDLIKITIPGKGGEDFSGQYEVNQEGNLEIPYLEPLPVTGLVAEELASKLRTILLEKKFFRPDLLRVSVQILDYSPIQVTVTGEVFQPGRFLINQKNTTSSTATVFTNAPGDNPLNRYLTTALQAAGGVKPTAEIDKIEIVRNCRTWRTVDLRGTLTGEPVLDVPLAAGDQIIVPSLGKFQQELVRPSQITPQQIPLYISNLTDPTEGRLNVQGSQQNAVNFTYGTRFSQVVIAAQCLGGTSVSNADRTAVLVRSQPIANSEKTLSVPVEKLLQSSLDDQKNPFLMPYDGIACYDSKAKNISNFFKIVGDILSPFNPFLLFFRR</sequence>
<protein>
    <recommendedName>
        <fullName evidence="2">Polysaccharide export protein N-terminal domain-containing protein</fullName>
    </recommendedName>
</protein>
<keyword evidence="1" id="KW-0732">Signal</keyword>
<name>A0A5A5R6F4_MICAE</name>
<dbReference type="PANTHER" id="PTHR33619:SF3">
    <property type="entry name" value="POLYSACCHARIDE EXPORT PROTEIN GFCE-RELATED"/>
    <property type="match status" value="1"/>
</dbReference>
<dbReference type="InterPro" id="IPR003715">
    <property type="entry name" value="Poly_export_N"/>
</dbReference>
<proteinExistence type="predicted"/>
<dbReference type="Proteomes" id="UP000323569">
    <property type="component" value="Unassembled WGS sequence"/>
</dbReference>
<evidence type="ECO:0000313" key="4">
    <source>
        <dbReference type="Proteomes" id="UP000323569"/>
    </source>
</evidence>
<dbReference type="EMBL" id="BHVO01000078">
    <property type="protein sequence ID" value="GCA72003.1"/>
    <property type="molecule type" value="Genomic_DNA"/>
</dbReference>
<dbReference type="Pfam" id="PF02563">
    <property type="entry name" value="Poly_export"/>
    <property type="match status" value="1"/>
</dbReference>
<reference evidence="3 4" key="1">
    <citation type="submission" date="2018-09" db="EMBL/GenBank/DDBJ databases">
        <title>Evolutionary history of phycoerythrin pigmentation in the water bloom-forming cyanobacterium Microcystis aeruginosa.</title>
        <authorList>
            <person name="Tanabe Y."/>
            <person name="Tanabe Y."/>
            <person name="Yamaguchi H."/>
        </authorList>
    </citation>
    <scope>NUCLEOTIDE SEQUENCE [LARGE SCALE GENOMIC DNA]</scope>
    <source>
        <strain evidence="3 4">NIES-2519</strain>
    </source>
</reference>
<comment type="caution">
    <text evidence="3">The sequence shown here is derived from an EMBL/GenBank/DDBJ whole genome shotgun (WGS) entry which is preliminary data.</text>
</comment>
<dbReference type="InterPro" id="IPR049712">
    <property type="entry name" value="Poly_export"/>
</dbReference>
<dbReference type="GO" id="GO:0015159">
    <property type="term" value="F:polysaccharide transmembrane transporter activity"/>
    <property type="evidence" value="ECO:0007669"/>
    <property type="project" value="InterPro"/>
</dbReference>
<evidence type="ECO:0000259" key="2">
    <source>
        <dbReference type="Pfam" id="PF02563"/>
    </source>
</evidence>
<organism evidence="3 4">
    <name type="scientific">Microcystis aeruginosa NIES-2519</name>
    <dbReference type="NCBI Taxonomy" id="2303981"/>
    <lineage>
        <taxon>Bacteria</taxon>
        <taxon>Bacillati</taxon>
        <taxon>Cyanobacteriota</taxon>
        <taxon>Cyanophyceae</taxon>
        <taxon>Oscillatoriophycideae</taxon>
        <taxon>Chroococcales</taxon>
        <taxon>Microcystaceae</taxon>
        <taxon>Microcystis</taxon>
    </lineage>
</organism>
<accession>A0A5A5R6F4</accession>